<reference evidence="2 3" key="1">
    <citation type="journal article" date="2017" name="Nat. Commun.">
        <title>Genome assembly with in vitro proximity ligation data and whole-genome triplication in lettuce.</title>
        <authorList>
            <person name="Reyes-Chin-Wo S."/>
            <person name="Wang Z."/>
            <person name="Yang X."/>
            <person name="Kozik A."/>
            <person name="Arikit S."/>
            <person name="Song C."/>
            <person name="Xia L."/>
            <person name="Froenicke L."/>
            <person name="Lavelle D.O."/>
            <person name="Truco M.J."/>
            <person name="Xia R."/>
            <person name="Zhu S."/>
            <person name="Xu C."/>
            <person name="Xu H."/>
            <person name="Xu X."/>
            <person name="Cox K."/>
            <person name="Korf I."/>
            <person name="Meyers B.C."/>
            <person name="Michelmore R.W."/>
        </authorList>
    </citation>
    <scope>NUCLEOTIDE SEQUENCE [LARGE SCALE GENOMIC DNA]</scope>
    <source>
        <strain evidence="3">cv. Salinas</strain>
        <tissue evidence="2">Seedlings</tissue>
    </source>
</reference>
<evidence type="ECO:0000313" key="3">
    <source>
        <dbReference type="Proteomes" id="UP000235145"/>
    </source>
</evidence>
<dbReference type="Proteomes" id="UP000235145">
    <property type="component" value="Unassembled WGS sequence"/>
</dbReference>
<feature type="region of interest" description="Disordered" evidence="1">
    <location>
        <begin position="150"/>
        <end position="169"/>
    </location>
</feature>
<dbReference type="EMBL" id="NBSK02000004">
    <property type="protein sequence ID" value="KAJ0212431.1"/>
    <property type="molecule type" value="Genomic_DNA"/>
</dbReference>
<sequence>MPIPNGDLMLCHLMMLHEVRDVVIARAGRFRFELQGRVVGYGETDFCLISGFRFGPYVDVINTKCNKKYVLRNQLFPIVRDEDLRLTSLIGRFLLDQDNVVSPKTFKYMVADFQLPFKEKNIPRVVEAMNFEIQLPSRTHYLNWTLHGVESSPMQQSPPKQRSPSPQPS</sequence>
<organism evidence="2 3">
    <name type="scientific">Lactuca sativa</name>
    <name type="common">Garden lettuce</name>
    <dbReference type="NCBI Taxonomy" id="4236"/>
    <lineage>
        <taxon>Eukaryota</taxon>
        <taxon>Viridiplantae</taxon>
        <taxon>Streptophyta</taxon>
        <taxon>Embryophyta</taxon>
        <taxon>Tracheophyta</taxon>
        <taxon>Spermatophyta</taxon>
        <taxon>Magnoliopsida</taxon>
        <taxon>eudicotyledons</taxon>
        <taxon>Gunneridae</taxon>
        <taxon>Pentapetalae</taxon>
        <taxon>asterids</taxon>
        <taxon>campanulids</taxon>
        <taxon>Asterales</taxon>
        <taxon>Asteraceae</taxon>
        <taxon>Cichorioideae</taxon>
        <taxon>Cichorieae</taxon>
        <taxon>Lactucinae</taxon>
        <taxon>Lactuca</taxon>
    </lineage>
</organism>
<protein>
    <submittedName>
        <fullName evidence="2">Uncharacterized protein</fullName>
    </submittedName>
</protein>
<comment type="caution">
    <text evidence="2">The sequence shown here is derived from an EMBL/GenBank/DDBJ whole genome shotgun (WGS) entry which is preliminary data.</text>
</comment>
<gene>
    <name evidence="2" type="ORF">LSAT_V11C400213580</name>
</gene>
<evidence type="ECO:0000313" key="2">
    <source>
        <dbReference type="EMBL" id="KAJ0212431.1"/>
    </source>
</evidence>
<evidence type="ECO:0000256" key="1">
    <source>
        <dbReference type="SAM" id="MobiDB-lite"/>
    </source>
</evidence>
<name>A0A9R1VTQ0_LACSA</name>
<dbReference type="AlphaFoldDB" id="A0A9R1VTQ0"/>
<feature type="compositionally biased region" description="Low complexity" evidence="1">
    <location>
        <begin position="151"/>
        <end position="169"/>
    </location>
</feature>
<accession>A0A9R1VTQ0</accession>
<proteinExistence type="predicted"/>
<keyword evidence="3" id="KW-1185">Reference proteome</keyword>